<organism evidence="1 2">
    <name type="scientific">Trichinella zimbabwensis</name>
    <dbReference type="NCBI Taxonomy" id="268475"/>
    <lineage>
        <taxon>Eukaryota</taxon>
        <taxon>Metazoa</taxon>
        <taxon>Ecdysozoa</taxon>
        <taxon>Nematoda</taxon>
        <taxon>Enoplea</taxon>
        <taxon>Dorylaimia</taxon>
        <taxon>Trichinellida</taxon>
        <taxon>Trichinellidae</taxon>
        <taxon>Trichinella</taxon>
    </lineage>
</organism>
<sequence>MIYSALFAQTSGLCLRKILLRAKASLYNIKSVSLPSFKPK</sequence>
<accession>A0A0V1FNZ2</accession>
<keyword evidence="2" id="KW-1185">Reference proteome</keyword>
<dbReference type="AlphaFoldDB" id="A0A0V1FNZ2"/>
<reference evidence="1 2" key="1">
    <citation type="submission" date="2015-01" db="EMBL/GenBank/DDBJ databases">
        <title>Evolution of Trichinella species and genotypes.</title>
        <authorList>
            <person name="Korhonen P.K."/>
            <person name="Edoardo P."/>
            <person name="Giuseppe L.R."/>
            <person name="Gasser R.B."/>
        </authorList>
    </citation>
    <scope>NUCLEOTIDE SEQUENCE [LARGE SCALE GENOMIC DNA]</scope>
    <source>
        <strain evidence="1">ISS1029</strain>
    </source>
</reference>
<evidence type="ECO:0000313" key="2">
    <source>
        <dbReference type="Proteomes" id="UP000055024"/>
    </source>
</evidence>
<evidence type="ECO:0000313" key="1">
    <source>
        <dbReference type="EMBL" id="KRY87752.1"/>
    </source>
</evidence>
<gene>
    <name evidence="1" type="ORF">T11_13246</name>
</gene>
<name>A0A0V1FNZ2_9BILA</name>
<comment type="caution">
    <text evidence="1">The sequence shown here is derived from an EMBL/GenBank/DDBJ whole genome shotgun (WGS) entry which is preliminary data.</text>
</comment>
<proteinExistence type="predicted"/>
<protein>
    <submittedName>
        <fullName evidence="1">Uncharacterized protein</fullName>
    </submittedName>
</protein>
<dbReference type="EMBL" id="JYDP01006150">
    <property type="protein sequence ID" value="KRY87752.1"/>
    <property type="molecule type" value="Genomic_DNA"/>
</dbReference>
<dbReference type="Proteomes" id="UP000055024">
    <property type="component" value="Unassembled WGS sequence"/>
</dbReference>